<feature type="transmembrane region" description="Helical" evidence="1">
    <location>
        <begin position="7"/>
        <end position="25"/>
    </location>
</feature>
<evidence type="ECO:0000313" key="3">
    <source>
        <dbReference type="Proteomes" id="UP000256629"/>
    </source>
</evidence>
<organism evidence="2 3">
    <name type="scientific">Seonamhaeicola aphaedonensis</name>
    <dbReference type="NCBI Taxonomy" id="1461338"/>
    <lineage>
        <taxon>Bacteria</taxon>
        <taxon>Pseudomonadati</taxon>
        <taxon>Bacteroidota</taxon>
        <taxon>Flavobacteriia</taxon>
        <taxon>Flavobacteriales</taxon>
        <taxon>Flavobacteriaceae</taxon>
    </lineage>
</organism>
<sequence>MKLKKSLIIAIAITIIATVVWEMYWRSQGFHPTLNDEKAL</sequence>
<keyword evidence="1" id="KW-1133">Transmembrane helix</keyword>
<evidence type="ECO:0000256" key="1">
    <source>
        <dbReference type="SAM" id="Phobius"/>
    </source>
</evidence>
<gene>
    <name evidence="2" type="ORF">DFQ02_10976</name>
</gene>
<keyword evidence="1" id="KW-0812">Transmembrane</keyword>
<reference evidence="2 3" key="1">
    <citation type="submission" date="2018-07" db="EMBL/GenBank/DDBJ databases">
        <title>Genomic Encyclopedia of Type Strains, Phase III (KMG-III): the genomes of soil and plant-associated and newly described type strains.</title>
        <authorList>
            <person name="Whitman W."/>
        </authorList>
    </citation>
    <scope>NUCLEOTIDE SEQUENCE [LARGE SCALE GENOMIC DNA]</scope>
    <source>
        <strain evidence="2 3">CECT 8487</strain>
    </source>
</reference>
<evidence type="ECO:0000313" key="2">
    <source>
        <dbReference type="EMBL" id="RED44959.1"/>
    </source>
</evidence>
<name>A0A3D9H691_9FLAO</name>
<protein>
    <submittedName>
        <fullName evidence="2">Uncharacterized protein</fullName>
    </submittedName>
</protein>
<keyword evidence="3" id="KW-1185">Reference proteome</keyword>
<dbReference type="Proteomes" id="UP000256629">
    <property type="component" value="Unassembled WGS sequence"/>
</dbReference>
<proteinExistence type="predicted"/>
<comment type="caution">
    <text evidence="2">The sequence shown here is derived from an EMBL/GenBank/DDBJ whole genome shotgun (WGS) entry which is preliminary data.</text>
</comment>
<accession>A0A3D9H691</accession>
<keyword evidence="1" id="KW-0472">Membrane</keyword>
<dbReference type="EMBL" id="QRDX01000009">
    <property type="protein sequence ID" value="RED44959.1"/>
    <property type="molecule type" value="Genomic_DNA"/>
</dbReference>
<dbReference type="AlphaFoldDB" id="A0A3D9H691"/>